<proteinExistence type="inferred from homology"/>
<evidence type="ECO:0000256" key="2">
    <source>
        <dbReference type="PROSITE-ProRule" id="PRU00285"/>
    </source>
</evidence>
<keyword evidence="1" id="KW-0346">Stress response</keyword>
<name>A0ABV2RQZ2_BRAJP</name>
<feature type="domain" description="SHSP" evidence="4">
    <location>
        <begin position="30"/>
        <end position="140"/>
    </location>
</feature>
<dbReference type="Pfam" id="PF00011">
    <property type="entry name" value="HSP20"/>
    <property type="match status" value="1"/>
</dbReference>
<organism evidence="5 6">
    <name type="scientific">Bradyrhizobium japonicum</name>
    <dbReference type="NCBI Taxonomy" id="375"/>
    <lineage>
        <taxon>Bacteria</taxon>
        <taxon>Pseudomonadati</taxon>
        <taxon>Pseudomonadota</taxon>
        <taxon>Alphaproteobacteria</taxon>
        <taxon>Hyphomicrobiales</taxon>
        <taxon>Nitrobacteraceae</taxon>
        <taxon>Bradyrhizobium</taxon>
    </lineage>
</organism>
<evidence type="ECO:0000259" key="4">
    <source>
        <dbReference type="PROSITE" id="PS01031"/>
    </source>
</evidence>
<evidence type="ECO:0000256" key="3">
    <source>
        <dbReference type="RuleBase" id="RU003616"/>
    </source>
</evidence>
<evidence type="ECO:0000256" key="1">
    <source>
        <dbReference type="ARBA" id="ARBA00023016"/>
    </source>
</evidence>
<evidence type="ECO:0000313" key="5">
    <source>
        <dbReference type="EMBL" id="MET4719366.1"/>
    </source>
</evidence>
<dbReference type="PANTHER" id="PTHR47062:SF1">
    <property type="entry name" value="SMALL HEAT SHOCK PROTEIN IBPA"/>
    <property type="match status" value="1"/>
</dbReference>
<dbReference type="Gene3D" id="2.60.40.790">
    <property type="match status" value="1"/>
</dbReference>
<dbReference type="PROSITE" id="PS01031">
    <property type="entry name" value="SHSP"/>
    <property type="match status" value="1"/>
</dbReference>
<evidence type="ECO:0000313" key="6">
    <source>
        <dbReference type="Proteomes" id="UP001549291"/>
    </source>
</evidence>
<gene>
    <name evidence="5" type="ORF">ABIF63_003472</name>
</gene>
<dbReference type="CDD" id="cd06470">
    <property type="entry name" value="ACD_IbpA-B_like"/>
    <property type="match status" value="1"/>
</dbReference>
<dbReference type="RefSeq" id="WP_038959803.1">
    <property type="nucleotide sequence ID" value="NZ_CP066351.1"/>
</dbReference>
<comment type="similarity">
    <text evidence="2 3">Belongs to the small heat shock protein (HSP20) family.</text>
</comment>
<comment type="caution">
    <text evidence="5">The sequence shown here is derived from an EMBL/GenBank/DDBJ whole genome shotgun (WGS) entry which is preliminary data.</text>
</comment>
<dbReference type="SUPFAM" id="SSF49764">
    <property type="entry name" value="HSP20-like chaperones"/>
    <property type="match status" value="1"/>
</dbReference>
<reference evidence="5 6" key="1">
    <citation type="submission" date="2024-06" db="EMBL/GenBank/DDBJ databases">
        <title>Genomic Encyclopedia of Type Strains, Phase V (KMG-V): Genome sequencing to study the core and pangenomes of soil and plant-associated prokaryotes.</title>
        <authorList>
            <person name="Whitman W."/>
        </authorList>
    </citation>
    <scope>NUCLEOTIDE SEQUENCE [LARGE SCALE GENOMIC DNA]</scope>
    <source>
        <strain evidence="5 6">USDA 160</strain>
    </source>
</reference>
<protein>
    <submittedName>
        <fullName evidence="5">Molecular chaperone IbpA</fullName>
    </submittedName>
</protein>
<dbReference type="Proteomes" id="UP001549291">
    <property type="component" value="Unassembled WGS sequence"/>
</dbReference>
<dbReference type="EMBL" id="JBEPTQ010000002">
    <property type="protein sequence ID" value="MET4719366.1"/>
    <property type="molecule type" value="Genomic_DNA"/>
</dbReference>
<keyword evidence="6" id="KW-1185">Reference proteome</keyword>
<dbReference type="InterPro" id="IPR002068">
    <property type="entry name" value="A-crystallin/Hsp20_dom"/>
</dbReference>
<dbReference type="PANTHER" id="PTHR47062">
    <property type="match status" value="1"/>
</dbReference>
<dbReference type="InterPro" id="IPR037913">
    <property type="entry name" value="ACD_IbpA/B"/>
</dbReference>
<accession>A0ABV2RQZ2</accession>
<sequence>MRTTFDFAPLWRSTIGFDHLAGLVDSALRQASDDNYPPYNIERSGEDHYRITLAVAGFGADDISVTAEQNALTIEGRKPEKPASEYLFQGIAARPFRRVFNLADYVQVKEAAFRDGLLIIDLVREVPEAMKPRRIQIAGATASSPQIEQKKAA</sequence>
<dbReference type="InterPro" id="IPR008978">
    <property type="entry name" value="HSP20-like_chaperone"/>
</dbReference>